<dbReference type="InterPro" id="IPR001357">
    <property type="entry name" value="BRCT_dom"/>
</dbReference>
<name>A0AAD9PJR6_9APIC</name>
<proteinExistence type="predicted"/>
<dbReference type="PROSITE" id="PS50172">
    <property type="entry name" value="BRCT"/>
    <property type="match status" value="1"/>
</dbReference>
<gene>
    <name evidence="2" type="ORF">BdWA1_002730</name>
</gene>
<evidence type="ECO:0000313" key="3">
    <source>
        <dbReference type="Proteomes" id="UP001214638"/>
    </source>
</evidence>
<dbReference type="InterPro" id="IPR036420">
    <property type="entry name" value="BRCT_dom_sf"/>
</dbReference>
<dbReference type="SUPFAM" id="SSF52113">
    <property type="entry name" value="BRCT domain"/>
    <property type="match status" value="1"/>
</dbReference>
<dbReference type="Proteomes" id="UP001214638">
    <property type="component" value="Unassembled WGS sequence"/>
</dbReference>
<evidence type="ECO:0000259" key="1">
    <source>
        <dbReference type="PROSITE" id="PS50172"/>
    </source>
</evidence>
<keyword evidence="3" id="KW-1185">Reference proteome</keyword>
<reference evidence="2" key="1">
    <citation type="journal article" date="2023" name="Nat. Microbiol.">
        <title>Babesia duncani multi-omics identifies virulence factors and drug targets.</title>
        <authorList>
            <person name="Singh P."/>
            <person name="Lonardi S."/>
            <person name="Liang Q."/>
            <person name="Vydyam P."/>
            <person name="Khabirova E."/>
            <person name="Fang T."/>
            <person name="Gihaz S."/>
            <person name="Thekkiniath J."/>
            <person name="Munshi M."/>
            <person name="Abel S."/>
            <person name="Ciampossin L."/>
            <person name="Batugedara G."/>
            <person name="Gupta M."/>
            <person name="Lu X.M."/>
            <person name="Lenz T."/>
            <person name="Chakravarty S."/>
            <person name="Cornillot E."/>
            <person name="Hu Y."/>
            <person name="Ma W."/>
            <person name="Gonzalez L.M."/>
            <person name="Sanchez S."/>
            <person name="Estrada K."/>
            <person name="Sanchez-Flores A."/>
            <person name="Montero E."/>
            <person name="Harb O.S."/>
            <person name="Le Roch K.G."/>
            <person name="Mamoun C.B."/>
        </authorList>
    </citation>
    <scope>NUCLEOTIDE SEQUENCE</scope>
    <source>
        <strain evidence="2">WA1</strain>
    </source>
</reference>
<dbReference type="GeneID" id="94337027"/>
<evidence type="ECO:0000313" key="2">
    <source>
        <dbReference type="EMBL" id="KAK2196130.1"/>
    </source>
</evidence>
<sequence>MTLPYCCHLIGEIELHYPSEVKLPKWLKLGLKYPRLVSVISGKSSNKPKSHATLGDKNDVVQSCIGILKSYGYAIQSEPLKQYEVNINDDEPTEDLNNIKYNVDNCTIVTSNSRSQTGTHELSIVSVNDGEPDDDMPGMKELIGHAMVYYISLYDDLSYHNEWINKNMVKGKQLDTRINKNSMFEMVSSLRDCISQLKYLTDEYEAVCITDEYSGIFSNNDILITKSHIDFREQLSKFGIQYMTLYDEIAYRIKNGKYKSNQGIELTSNNAVDSNACVHILSNTQGLDCSNNLSTYEENHHAKIRLLEFLNMPVSADFDIDVLRIRGRSNCQKFYNFLEKKCLEQLMSIENGNLITTVRLVLSNFPVVFSKVQEVRASFFNNKEISDNQKTNKITLKGLILPGMLDKLFMVIKALQRQHIMKTVEMNVIYNEAISADLHDPCLQISKRNRLFNNFNQALKIRGHCQSCFKSMRKLIPFYNFKINKGHISISTTKGKSDLIESLRNSEELKCLGDIANINDSKSCNQERLPFKIVGDFLYENLPMVKMALVHICDAQHMVKESTVAFLRQSLSAVDAACWNSSKAPHNVKLFKQMYSFDSSNILENTAQPYNIVNLVWILGLLLHVNRNVPFIDNEYVSSHFNVDDGDYMDTIMDVDGPQNDDDMKCDVQLQKDAAYSHLNLDNIHTNALVQTSYIIHLVHHVRFNKYFQRQFGKCYSKYYAERLKNNDIVILSSPRLNHAKTMDEYVEIANNENLKPLTLVDGWKQVIERVNSKQTNNANIDESRHEIMQQDTTDTLTIVNFTPEMEDDHELKQQGQKHDLLQDDNIDDDTEMIKSNVENEHTSELIHISDNNEMVNAKTQLVDVGFGVVSSTFREYGRVHHCTFDFNSERINTMSLNEIIKDLKPSQVDAVETFENHLLYILLGNDDLQHAYVSRLIRDVLHSNLVLLNPNYEMQFATTTNIDVFIKMFNRATYPIGGPFYEKDGVTYSVVSNINRLRNHLAMLMQSLGSNLMLTVCVICLNKDLVSRATQCLDIHKAFKDLDLQYHGFKYKFQYYDISYFYDCYFLGYFPSIDEHPNTVNVGKPDILEIHKLEFKNDSFISMPESKFLKYFHKINPNADYILDFKWEFRNIHVFWGYTFYLVNIQMESLDIYNYRKHCGITFKGVDNIALDIQKNLESQLQKFNISPNEIHKYHEGNIFLNNVILVQNDIINHSCLSIHNGSYGPVVPTIGGKRISYGNFNGIPAIKLQWILDSLEHGYVVNIDKYLVAG</sequence>
<dbReference type="RefSeq" id="XP_067802972.1">
    <property type="nucleotide sequence ID" value="XM_067947750.1"/>
</dbReference>
<comment type="caution">
    <text evidence="2">The sequence shown here is derived from an EMBL/GenBank/DDBJ whole genome shotgun (WGS) entry which is preliminary data.</text>
</comment>
<dbReference type="AlphaFoldDB" id="A0AAD9PJR6"/>
<accession>A0AAD9PJR6</accession>
<feature type="domain" description="BRCT" evidence="1">
    <location>
        <begin position="1245"/>
        <end position="1270"/>
    </location>
</feature>
<protein>
    <submittedName>
        <fullName evidence="2">Bifunctional BRCT domain superfamily/BRCT domain</fullName>
    </submittedName>
</protein>
<dbReference type="EMBL" id="JALLKP010000003">
    <property type="protein sequence ID" value="KAK2196130.1"/>
    <property type="molecule type" value="Genomic_DNA"/>
</dbReference>
<organism evidence="2 3">
    <name type="scientific">Babesia duncani</name>
    <dbReference type="NCBI Taxonomy" id="323732"/>
    <lineage>
        <taxon>Eukaryota</taxon>
        <taxon>Sar</taxon>
        <taxon>Alveolata</taxon>
        <taxon>Apicomplexa</taxon>
        <taxon>Aconoidasida</taxon>
        <taxon>Piroplasmida</taxon>
        <taxon>Babesiidae</taxon>
        <taxon>Babesia</taxon>
    </lineage>
</organism>
<dbReference type="KEGG" id="bdw:94337027"/>